<name>D8KBE5_NITWC</name>
<feature type="transmembrane region" description="Helical" evidence="5">
    <location>
        <begin position="328"/>
        <end position="349"/>
    </location>
</feature>
<evidence type="ECO:0000259" key="6">
    <source>
        <dbReference type="Pfam" id="PF04932"/>
    </source>
</evidence>
<feature type="transmembrane region" description="Helical" evidence="5">
    <location>
        <begin position="130"/>
        <end position="153"/>
    </location>
</feature>
<evidence type="ECO:0000256" key="4">
    <source>
        <dbReference type="ARBA" id="ARBA00023136"/>
    </source>
</evidence>
<reference evidence="7 8" key="1">
    <citation type="submission" date="2010-06" db="EMBL/GenBank/DDBJ databases">
        <title>Complete sequence of chromosome of Nitrosococcus watsoni C-113.</title>
        <authorList>
            <consortium name="US DOE Joint Genome Institute"/>
            <person name="Lucas S."/>
            <person name="Copeland A."/>
            <person name="Lapidus A."/>
            <person name="Cheng J.-F."/>
            <person name="Bruce D."/>
            <person name="Goodwin L."/>
            <person name="Pitluck S."/>
            <person name="Malfatti S.A."/>
            <person name="Chain P.S.G."/>
            <person name="Land M."/>
            <person name="Hauser L."/>
            <person name="Kyrpides N."/>
            <person name="Ivanova N."/>
            <person name="Cambell M.A."/>
            <person name="Heidelberg J.F."/>
            <person name="Klotz M.G."/>
            <person name="Woyke T."/>
        </authorList>
    </citation>
    <scope>NUCLEOTIDE SEQUENCE [LARGE SCALE GENOMIC DNA]</scope>
    <source>
        <strain evidence="7 8">C-113</strain>
    </source>
</reference>
<evidence type="ECO:0000256" key="5">
    <source>
        <dbReference type="SAM" id="Phobius"/>
    </source>
</evidence>
<evidence type="ECO:0000256" key="3">
    <source>
        <dbReference type="ARBA" id="ARBA00022989"/>
    </source>
</evidence>
<dbReference type="OrthoDB" id="871774at2"/>
<keyword evidence="8" id="KW-1185">Reference proteome</keyword>
<evidence type="ECO:0000313" key="8">
    <source>
        <dbReference type="Proteomes" id="UP000000393"/>
    </source>
</evidence>
<dbReference type="KEGG" id="nwa:Nwat_2840"/>
<feature type="transmembrane region" description="Helical" evidence="5">
    <location>
        <begin position="191"/>
        <end position="207"/>
    </location>
</feature>
<dbReference type="PANTHER" id="PTHR37422:SF13">
    <property type="entry name" value="LIPOPOLYSACCHARIDE BIOSYNTHESIS PROTEIN PA4999-RELATED"/>
    <property type="match status" value="1"/>
</dbReference>
<dbReference type="InterPro" id="IPR007016">
    <property type="entry name" value="O-antigen_ligase-rel_domated"/>
</dbReference>
<protein>
    <submittedName>
        <fullName evidence="7">O-antigen polymerase</fullName>
    </submittedName>
</protein>
<feature type="domain" description="O-antigen ligase-related" evidence="6">
    <location>
        <begin position="198"/>
        <end position="334"/>
    </location>
</feature>
<comment type="subcellular location">
    <subcellularLocation>
        <location evidence="1">Membrane</location>
        <topology evidence="1">Multi-pass membrane protein</topology>
    </subcellularLocation>
</comment>
<feature type="transmembrane region" description="Helical" evidence="5">
    <location>
        <begin position="71"/>
        <end position="90"/>
    </location>
</feature>
<keyword evidence="2 5" id="KW-0812">Transmembrane</keyword>
<dbReference type="PANTHER" id="PTHR37422">
    <property type="entry name" value="TEICHURONIC ACID BIOSYNTHESIS PROTEIN TUAE"/>
    <property type="match status" value="1"/>
</dbReference>
<evidence type="ECO:0000313" key="7">
    <source>
        <dbReference type="EMBL" id="ADJ29592.1"/>
    </source>
</evidence>
<organism evidence="7 8">
    <name type="scientific">Nitrosococcus watsoni (strain C-113)</name>
    <dbReference type="NCBI Taxonomy" id="105559"/>
    <lineage>
        <taxon>Bacteria</taxon>
        <taxon>Pseudomonadati</taxon>
        <taxon>Pseudomonadota</taxon>
        <taxon>Gammaproteobacteria</taxon>
        <taxon>Chromatiales</taxon>
        <taxon>Chromatiaceae</taxon>
        <taxon>Nitrosococcus</taxon>
    </lineage>
</organism>
<keyword evidence="3 5" id="KW-1133">Transmembrane helix</keyword>
<dbReference type="Pfam" id="PF04932">
    <property type="entry name" value="Wzy_C"/>
    <property type="match status" value="1"/>
</dbReference>
<dbReference type="Proteomes" id="UP000000393">
    <property type="component" value="Chromosome"/>
</dbReference>
<dbReference type="RefSeq" id="WP_013221657.1">
    <property type="nucleotide sequence ID" value="NC_014315.1"/>
</dbReference>
<feature type="transmembrane region" description="Helical" evidence="5">
    <location>
        <begin position="213"/>
        <end position="230"/>
    </location>
</feature>
<feature type="transmembrane region" description="Helical" evidence="5">
    <location>
        <begin position="358"/>
        <end position="378"/>
    </location>
</feature>
<gene>
    <name evidence="7" type="ordered locus">Nwat_2840</name>
</gene>
<dbReference type="AlphaFoldDB" id="D8KBE5"/>
<feature type="transmembrane region" description="Helical" evidence="5">
    <location>
        <begin position="96"/>
        <end position="118"/>
    </location>
</feature>
<dbReference type="STRING" id="105559.Nwat_2840"/>
<dbReference type="HOGENOM" id="CLU_672378_0_0_6"/>
<dbReference type="EMBL" id="CP002086">
    <property type="protein sequence ID" value="ADJ29592.1"/>
    <property type="molecule type" value="Genomic_DNA"/>
</dbReference>
<evidence type="ECO:0000256" key="2">
    <source>
        <dbReference type="ARBA" id="ARBA00022692"/>
    </source>
</evidence>
<dbReference type="eggNOG" id="COG3307">
    <property type="taxonomic scope" value="Bacteria"/>
</dbReference>
<dbReference type="InterPro" id="IPR051533">
    <property type="entry name" value="WaaL-like"/>
</dbReference>
<keyword evidence="4 5" id="KW-0472">Membrane</keyword>
<sequence length="409" mass="45545">MVTTTIGKGAVARPDDRSSILKRLYLLALAVFCPMVYPSLPFNTAIVDYINVAFGGLFLLYGVLGRRKPQIRLLFPFTLLVLASLIAMFNSPVLKINILTLVQDIYLFGFFLLLYNLLDSERDMRLLLRIWLLVASLEGGLALANMYGSFWIVPTADPTRANGTFANSNMLASYLGVAFFLNFQRYFDSSLLSRMLSGFLIFGGMFATKSMSAMLGFLLGMMLIMVGYWWRGSGQQRLKLGVGVFMLAAVITVSMPMIMQTENLFERAPKSSEGRLKIWQAGYESFLAHPMGIGAGAFKYIGHGPYNAEGGRSELHSDYMGALVERGILGLLAHLIFLGTIISMALYCLKQAQTEREFFWGIGVGAVVLYILIDSVTHEVMHDRHVWVIFAIIAAEEKLIKRSRARAQA</sequence>
<proteinExistence type="predicted"/>
<dbReference type="GO" id="GO:0016020">
    <property type="term" value="C:membrane"/>
    <property type="evidence" value="ECO:0007669"/>
    <property type="project" value="UniProtKB-SubCell"/>
</dbReference>
<evidence type="ECO:0000256" key="1">
    <source>
        <dbReference type="ARBA" id="ARBA00004141"/>
    </source>
</evidence>
<feature type="transmembrane region" description="Helical" evidence="5">
    <location>
        <begin position="242"/>
        <end position="259"/>
    </location>
</feature>
<feature type="transmembrane region" description="Helical" evidence="5">
    <location>
        <begin position="23"/>
        <end position="40"/>
    </location>
</feature>
<feature type="transmembrane region" description="Helical" evidence="5">
    <location>
        <begin position="46"/>
        <end position="64"/>
    </location>
</feature>
<feature type="transmembrane region" description="Helical" evidence="5">
    <location>
        <begin position="165"/>
        <end position="184"/>
    </location>
</feature>
<accession>D8KBE5</accession>